<reference evidence="1" key="1">
    <citation type="journal article" date="2014" name="Int. J. Syst. Evol. Microbiol.">
        <title>Complete genome sequence of Corynebacterium casei LMG S-19264T (=DSM 44701T), isolated from a smear-ripened cheese.</title>
        <authorList>
            <consortium name="US DOE Joint Genome Institute (JGI-PGF)"/>
            <person name="Walter F."/>
            <person name="Albersmeier A."/>
            <person name="Kalinowski J."/>
            <person name="Ruckert C."/>
        </authorList>
    </citation>
    <scope>NUCLEOTIDE SEQUENCE</scope>
    <source>
        <strain evidence="1">CGMCC 1.15082</strain>
    </source>
</reference>
<dbReference type="RefSeq" id="WP_188826017.1">
    <property type="nucleotide sequence ID" value="NZ_BMHH01000024.1"/>
</dbReference>
<reference evidence="1" key="2">
    <citation type="submission" date="2020-09" db="EMBL/GenBank/DDBJ databases">
        <authorList>
            <person name="Sun Q."/>
            <person name="Zhou Y."/>
        </authorList>
    </citation>
    <scope>NUCLEOTIDE SEQUENCE</scope>
    <source>
        <strain evidence="1">CGMCC 1.15082</strain>
    </source>
</reference>
<protein>
    <submittedName>
        <fullName evidence="1">Uncharacterized protein</fullName>
    </submittedName>
</protein>
<gene>
    <name evidence="1" type="ORF">GCM10011491_40570</name>
</gene>
<dbReference type="SUPFAM" id="SSF53448">
    <property type="entry name" value="Nucleotide-diphospho-sugar transferases"/>
    <property type="match status" value="1"/>
</dbReference>
<dbReference type="EMBL" id="BMHH01000024">
    <property type="protein sequence ID" value="GGB08427.1"/>
    <property type="molecule type" value="Genomic_DNA"/>
</dbReference>
<proteinExistence type="predicted"/>
<organism evidence="1 2">
    <name type="scientific">Brucella endophytica</name>
    <dbReference type="NCBI Taxonomy" id="1963359"/>
    <lineage>
        <taxon>Bacteria</taxon>
        <taxon>Pseudomonadati</taxon>
        <taxon>Pseudomonadota</taxon>
        <taxon>Alphaproteobacteria</taxon>
        <taxon>Hyphomicrobiales</taxon>
        <taxon>Brucellaceae</taxon>
        <taxon>Brucella/Ochrobactrum group</taxon>
        <taxon>Brucella</taxon>
    </lineage>
</organism>
<evidence type="ECO:0000313" key="1">
    <source>
        <dbReference type="EMBL" id="GGB08427.1"/>
    </source>
</evidence>
<comment type="caution">
    <text evidence="1">The sequence shown here is derived from an EMBL/GenBank/DDBJ whole genome shotgun (WGS) entry which is preliminary data.</text>
</comment>
<keyword evidence="2" id="KW-1185">Reference proteome</keyword>
<dbReference type="InterPro" id="IPR029044">
    <property type="entry name" value="Nucleotide-diphossugar_trans"/>
</dbReference>
<dbReference type="AlphaFoldDB" id="A0A916WJX5"/>
<name>A0A916WJX5_9HYPH</name>
<sequence>MARPTIVSLSTIPSRFHLLEPTLLSLLSQSLKPDDIRLYIPQAYRRFPGWDGRLPRVPPGIKIVRCEKDYGPATKVLPAAADLQGQDVDILFCDDDKIYESSWHQRFKDAAAQQHPDTCIVEVGESFPDIADNCRPPDRLPRGGKRRKDLNYRLRRIFSLFKYKPYLTVSGYVDQISGYAGVLVRPEWFDELFYDIPDVMWTVDDPWISGHLERVGIPIWMNGYPKRPADSTNGAIDALHSLVEQGHDRVSADLLVIEYFRQKYGIWKPCGEIDKYYKCRASSSMKELAHRGLEKAGKN</sequence>
<dbReference type="Proteomes" id="UP000646478">
    <property type="component" value="Unassembled WGS sequence"/>
</dbReference>
<evidence type="ECO:0000313" key="2">
    <source>
        <dbReference type="Proteomes" id="UP000646478"/>
    </source>
</evidence>
<accession>A0A916WJX5</accession>